<dbReference type="RefSeq" id="WP_376979596.1">
    <property type="nucleotide sequence ID" value="NZ_JBHLSV010000006.1"/>
</dbReference>
<dbReference type="PROSITE" id="PS51257">
    <property type="entry name" value="PROKAR_LIPOPROTEIN"/>
    <property type="match status" value="1"/>
</dbReference>
<dbReference type="Proteomes" id="UP001589793">
    <property type="component" value="Unassembled WGS sequence"/>
</dbReference>
<protein>
    <recommendedName>
        <fullName evidence="3">DUF732 domain-containing protein</fullName>
    </recommendedName>
</protein>
<gene>
    <name evidence="1" type="ORF">ACFFF6_07360</name>
</gene>
<comment type="caution">
    <text evidence="1">The sequence shown here is derived from an EMBL/GenBank/DDBJ whole genome shotgun (WGS) entry which is preliminary data.</text>
</comment>
<accession>A0ABV6R9V6</accession>
<proteinExistence type="predicted"/>
<evidence type="ECO:0000313" key="2">
    <source>
        <dbReference type="Proteomes" id="UP001589793"/>
    </source>
</evidence>
<reference evidence="1 2" key="1">
    <citation type="submission" date="2024-09" db="EMBL/GenBank/DDBJ databases">
        <authorList>
            <person name="Sun Q."/>
            <person name="Mori K."/>
        </authorList>
    </citation>
    <scope>NUCLEOTIDE SEQUENCE [LARGE SCALE GENOMIC DNA]</scope>
    <source>
        <strain evidence="1 2">CICC 10874</strain>
    </source>
</reference>
<evidence type="ECO:0008006" key="3">
    <source>
        <dbReference type="Google" id="ProtNLM"/>
    </source>
</evidence>
<name>A0ABV6R9V6_9MICO</name>
<evidence type="ECO:0000313" key="1">
    <source>
        <dbReference type="EMBL" id="MFC0673770.1"/>
    </source>
</evidence>
<keyword evidence="2" id="KW-1185">Reference proteome</keyword>
<dbReference type="EMBL" id="JBHLSV010000006">
    <property type="protein sequence ID" value="MFC0673770.1"/>
    <property type="molecule type" value="Genomic_DNA"/>
</dbReference>
<organism evidence="1 2">
    <name type="scientific">Brachybacterium hainanense</name>
    <dbReference type="NCBI Taxonomy" id="1541174"/>
    <lineage>
        <taxon>Bacteria</taxon>
        <taxon>Bacillati</taxon>
        <taxon>Actinomycetota</taxon>
        <taxon>Actinomycetes</taxon>
        <taxon>Micrococcales</taxon>
        <taxon>Dermabacteraceae</taxon>
        <taxon>Brachybacterium</taxon>
    </lineage>
</organism>
<sequence length="191" mass="19713">MPSSPPRPRRPVGIVLALLAVPTLAGCGLIGHKEPAWAFDETSGLYYRPGVISQSADPVREQLPQLEGVGSVTATDPRMTDPDAWFAPPAPDDELWQAVVELESAQVAGLLEPAASDGGAGAAAPLTDDQLREKLVPTLDEAPAACPDGWVDVTAALAAPDTSNITTGGDMIALAVACPGGTQLVVELRDM</sequence>